<feature type="compositionally biased region" description="Low complexity" evidence="1">
    <location>
        <begin position="8"/>
        <end position="20"/>
    </location>
</feature>
<dbReference type="EMBL" id="PZQS01000006">
    <property type="protein sequence ID" value="PVD28233.1"/>
    <property type="molecule type" value="Genomic_DNA"/>
</dbReference>
<feature type="region of interest" description="Disordered" evidence="1">
    <location>
        <begin position="1"/>
        <end position="56"/>
    </location>
</feature>
<protein>
    <submittedName>
        <fullName evidence="2">Uncharacterized protein</fullName>
    </submittedName>
</protein>
<dbReference type="AlphaFoldDB" id="A0A2T7P4A5"/>
<keyword evidence="3" id="KW-1185">Reference proteome</keyword>
<reference evidence="2 3" key="1">
    <citation type="submission" date="2018-04" db="EMBL/GenBank/DDBJ databases">
        <title>The genome of golden apple snail Pomacea canaliculata provides insight into stress tolerance and invasive adaptation.</title>
        <authorList>
            <person name="Liu C."/>
            <person name="Liu B."/>
            <person name="Ren Y."/>
            <person name="Zhang Y."/>
            <person name="Wang H."/>
            <person name="Li S."/>
            <person name="Jiang F."/>
            <person name="Yin L."/>
            <person name="Zhang G."/>
            <person name="Qian W."/>
            <person name="Fan W."/>
        </authorList>
    </citation>
    <scope>NUCLEOTIDE SEQUENCE [LARGE SCALE GENOMIC DNA]</scope>
    <source>
        <strain evidence="2">SZHN2017</strain>
        <tissue evidence="2">Muscle</tissue>
    </source>
</reference>
<sequence length="311" mass="33607">MAAQRMPQQQHNNSQNASSSPCNIPGSYEQSQVTPSSEHNEQASRPMLGADSRLVPSASISDRNGAQAQAVDPGLENTQVNQSKYSFTSSTASVTDCIGPAHNLFRSDSEHKLDIEDKTLEENEDEQSRDNLGAPRVDDVGVSLLPTFQMVQPARAGDESTGLVNSIGLFDIYSYENQPYLLSQGVPPFADDTLGRSLSSATSSSQNKGALSGSLHISDGAIGLASSSPAFEKCVLPAASLVSQSLQPYAQRTTERDQVSEQCHQKMHQLLTIMLAGLDMFLSSSSQSLTKMMQLKVSLVWFLMFKAVQEE</sequence>
<gene>
    <name evidence="2" type="ORF">C0Q70_10820</name>
</gene>
<feature type="compositionally biased region" description="Polar residues" evidence="1">
    <location>
        <begin position="28"/>
        <end position="37"/>
    </location>
</feature>
<evidence type="ECO:0000256" key="1">
    <source>
        <dbReference type="SAM" id="MobiDB-lite"/>
    </source>
</evidence>
<organism evidence="2 3">
    <name type="scientific">Pomacea canaliculata</name>
    <name type="common">Golden apple snail</name>
    <dbReference type="NCBI Taxonomy" id="400727"/>
    <lineage>
        <taxon>Eukaryota</taxon>
        <taxon>Metazoa</taxon>
        <taxon>Spiralia</taxon>
        <taxon>Lophotrochozoa</taxon>
        <taxon>Mollusca</taxon>
        <taxon>Gastropoda</taxon>
        <taxon>Caenogastropoda</taxon>
        <taxon>Architaenioglossa</taxon>
        <taxon>Ampullarioidea</taxon>
        <taxon>Ampullariidae</taxon>
        <taxon>Pomacea</taxon>
    </lineage>
</organism>
<dbReference type="Proteomes" id="UP000245119">
    <property type="component" value="Linkage Group LG6"/>
</dbReference>
<evidence type="ECO:0000313" key="3">
    <source>
        <dbReference type="Proteomes" id="UP000245119"/>
    </source>
</evidence>
<comment type="caution">
    <text evidence="2">The sequence shown here is derived from an EMBL/GenBank/DDBJ whole genome shotgun (WGS) entry which is preliminary data.</text>
</comment>
<evidence type="ECO:0000313" key="2">
    <source>
        <dbReference type="EMBL" id="PVD28233.1"/>
    </source>
</evidence>
<proteinExistence type="predicted"/>
<accession>A0A2T7P4A5</accession>
<name>A0A2T7P4A5_POMCA</name>